<name>A0A2G3DZL9_9FIRM</name>
<organism evidence="2 3">
    <name type="scientific">Agathobacter ruminis</name>
    <dbReference type="NCBI Taxonomy" id="1712665"/>
    <lineage>
        <taxon>Bacteria</taxon>
        <taxon>Bacillati</taxon>
        <taxon>Bacillota</taxon>
        <taxon>Clostridia</taxon>
        <taxon>Lachnospirales</taxon>
        <taxon>Lachnospiraceae</taxon>
        <taxon>Agathobacter</taxon>
    </lineage>
</organism>
<dbReference type="AlphaFoldDB" id="A0A2G3DZL9"/>
<reference evidence="2 3" key="2">
    <citation type="submission" date="2017-10" db="EMBL/GenBank/DDBJ databases">
        <authorList>
            <person name="Banno H."/>
            <person name="Chua N.-H."/>
        </authorList>
    </citation>
    <scope>NUCLEOTIDE SEQUENCE [LARGE SCALE GENOMIC DNA]</scope>
    <source>
        <strain evidence="2 3">JK623</strain>
    </source>
</reference>
<evidence type="ECO:0000313" key="3">
    <source>
        <dbReference type="Proteomes" id="UP000224563"/>
    </source>
</evidence>
<feature type="chain" id="PRO_5038574212" evidence="1">
    <location>
        <begin position="29"/>
        <end position="700"/>
    </location>
</feature>
<proteinExistence type="predicted"/>
<dbReference type="PROSITE" id="PS51257">
    <property type="entry name" value="PROKAR_LIPOPROTEIN"/>
    <property type="match status" value="1"/>
</dbReference>
<dbReference type="RefSeq" id="WP_099386958.1">
    <property type="nucleotide sequence ID" value="NZ_JANSWH010000071.1"/>
</dbReference>
<accession>A0A2G3DZL9</accession>
<reference evidence="2 3" key="1">
    <citation type="submission" date="2017-10" db="EMBL/GenBank/DDBJ databases">
        <title>Resolving the taxonomy of Roseburia spp., Eubacterium rectale and Agathobacter spp. through phylogenomic analysis.</title>
        <authorList>
            <person name="Sheridan P.O."/>
            <person name="Walker A.W."/>
            <person name="Duncan S.H."/>
            <person name="Scott K.P."/>
            <person name="Toole P.W.O."/>
            <person name="Luis P."/>
            <person name="Flint H.J."/>
        </authorList>
    </citation>
    <scope>NUCLEOTIDE SEQUENCE [LARGE SCALE GENOMIC DNA]</scope>
    <source>
        <strain evidence="2 3">JK623</strain>
    </source>
</reference>
<dbReference type="Proteomes" id="UP000224563">
    <property type="component" value="Unassembled WGS sequence"/>
</dbReference>
<dbReference type="EMBL" id="PDYG01000134">
    <property type="protein sequence ID" value="PHU36444.1"/>
    <property type="molecule type" value="Genomic_DNA"/>
</dbReference>
<gene>
    <name evidence="2" type="ORF">CSX02_12760</name>
</gene>
<dbReference type="SUPFAM" id="SSF101908">
    <property type="entry name" value="Putative isomerase YbhE"/>
    <property type="match status" value="1"/>
</dbReference>
<comment type="caution">
    <text evidence="2">The sequence shown here is derived from an EMBL/GenBank/DDBJ whole genome shotgun (WGS) entry which is preliminary data.</text>
</comment>
<sequence length="700" mass="80426">MTNYGTRKKSAIALILICAMMLTGCDPAGIITHLESKYVGDEEARENPLFWDDATPVPKSSNLYTLSGDNFLGKPYIDLARLGDHILMVGQAAYSTKKIVVQDLTDEDYKLSFDLYSPWSNSILASLPYDELDCDGYCVLGSSKLLLFSKTNNLIWIYDDKLELVGTFEVNGISTDFESIFYMGDNNTIYANSVAGDYIYSIQFPDEISSPEQPVTLNAKPVKTDFFQHILSPKLVAQSKDESKLIITGIDSKSMRQSIWSYRASDDSAQLLVESIDTYIGSVYDDDYILCTSFSDECWKYVNSDENNYFFEARDITDATIFADHSYVLNQKITSEDKPTKCNGIYYEEDGTVRSSFSFSKKACELTSCAFFEADNLAFYFIYQENSDPQLLVWDLSDAGKKKDPITCYDNFYELEYTYRAKMHEKDPEMFPIYSNFYDDGSYDWGDLTECRELANKLEKQYNIEIYLGEEVPNQIDVFNVATMTHSDTTMNALKQFQKILALYPDNFFQQLMYGNLSSLRFYFAGTLSSDADGMLSEAGAFVSQLGQCKLMVIDCNFVWDMSYTLNHEFSHMIDSRLDYRSVWSTMDALYSETKWASYNPEGFEYSYDYSDYTSYEPYYTYAEYFVDAYGTTYPTEDRAELFGEAANYAVSDDPDFILTYYFNDARLKKLKYYCSCIRDGFDTTDWPAVMPWEKILKAH</sequence>
<protein>
    <submittedName>
        <fullName evidence="2">Uncharacterized protein</fullName>
    </submittedName>
</protein>
<keyword evidence="3" id="KW-1185">Reference proteome</keyword>
<evidence type="ECO:0000256" key="1">
    <source>
        <dbReference type="SAM" id="SignalP"/>
    </source>
</evidence>
<keyword evidence="1" id="KW-0732">Signal</keyword>
<feature type="signal peptide" evidence="1">
    <location>
        <begin position="1"/>
        <end position="28"/>
    </location>
</feature>
<evidence type="ECO:0000313" key="2">
    <source>
        <dbReference type="EMBL" id="PHU36444.1"/>
    </source>
</evidence>